<protein>
    <submittedName>
        <fullName evidence="1">Uncharacterized protein</fullName>
    </submittedName>
</protein>
<name>W9NEB4_FUSOX</name>
<gene>
    <name evidence="1" type="ORF">FOVG_17662</name>
</gene>
<dbReference type="EMBL" id="JH651027">
    <property type="protein sequence ID" value="EXA31024.1"/>
    <property type="molecule type" value="Genomic_DNA"/>
</dbReference>
<accession>W9NEB4</accession>
<sequence>MPQAYAVGAGTGKAGCPNKLGQLWAGAGGSRNLGWVEGGVLRLPTQVKPRGFN</sequence>
<reference evidence="1" key="1">
    <citation type="submission" date="2011-10" db="EMBL/GenBank/DDBJ databases">
        <title>The Genome Sequence of Fusarium oxysporum HDV247.</title>
        <authorList>
            <consortium name="The Broad Institute Genome Sequencing Platform"/>
            <person name="Ma L.-J."/>
            <person name="Gale L.R."/>
            <person name="Schwartz D.C."/>
            <person name="Zhou S."/>
            <person name="Corby-Kistler H."/>
            <person name="Young S.K."/>
            <person name="Zeng Q."/>
            <person name="Gargeya S."/>
            <person name="Fitzgerald M."/>
            <person name="Haas B."/>
            <person name="Abouelleil A."/>
            <person name="Alvarado L."/>
            <person name="Arachchi H.M."/>
            <person name="Berlin A."/>
            <person name="Brown A."/>
            <person name="Chapman S.B."/>
            <person name="Chen Z."/>
            <person name="Dunbar C."/>
            <person name="Freedman E."/>
            <person name="Gearin G."/>
            <person name="Goldberg J."/>
            <person name="Griggs A."/>
            <person name="Gujja S."/>
            <person name="Heiman D."/>
            <person name="Howarth C."/>
            <person name="Larson L."/>
            <person name="Lui A."/>
            <person name="MacDonald P.J.P."/>
            <person name="Montmayeur A."/>
            <person name="Murphy C."/>
            <person name="Neiman D."/>
            <person name="Pearson M."/>
            <person name="Priest M."/>
            <person name="Roberts A."/>
            <person name="Saif S."/>
            <person name="Shea T."/>
            <person name="Shenoy N."/>
            <person name="Sisk P."/>
            <person name="Stolte C."/>
            <person name="Sykes S."/>
            <person name="Wortman J."/>
            <person name="Nusbaum C."/>
            <person name="Birren B."/>
        </authorList>
    </citation>
    <scope>NUCLEOTIDE SEQUENCE [LARGE SCALE GENOMIC DNA]</scope>
    <source>
        <strain evidence="1">HDV247</strain>
    </source>
</reference>
<dbReference type="AlphaFoldDB" id="W9NEB4"/>
<dbReference type="Proteomes" id="UP000030751">
    <property type="component" value="Unassembled WGS sequence"/>
</dbReference>
<proteinExistence type="predicted"/>
<dbReference type="HOGENOM" id="CLU_3068731_0_0_1"/>
<evidence type="ECO:0000313" key="1">
    <source>
        <dbReference type="EMBL" id="EXA31024.1"/>
    </source>
</evidence>
<organism evidence="1">
    <name type="scientific">Fusarium oxysporum f. sp. pisi HDV247</name>
    <dbReference type="NCBI Taxonomy" id="1080344"/>
    <lineage>
        <taxon>Eukaryota</taxon>
        <taxon>Fungi</taxon>
        <taxon>Dikarya</taxon>
        <taxon>Ascomycota</taxon>
        <taxon>Pezizomycotina</taxon>
        <taxon>Sordariomycetes</taxon>
        <taxon>Hypocreomycetidae</taxon>
        <taxon>Hypocreales</taxon>
        <taxon>Nectriaceae</taxon>
        <taxon>Fusarium</taxon>
        <taxon>Fusarium oxysporum species complex</taxon>
    </lineage>
</organism>
<reference evidence="1" key="2">
    <citation type="submission" date="2012-05" db="EMBL/GenBank/DDBJ databases">
        <title>Annotation of the Genome Sequence of Fusarium oxysporum HDV247.</title>
        <authorList>
            <consortium name="The Broad Institute Genomics Platform"/>
            <person name="Ma L.-J."/>
            <person name="Corby-Kistler H."/>
            <person name="Broz K."/>
            <person name="Gale L.R."/>
            <person name="Jonkers W."/>
            <person name="O'Donnell K."/>
            <person name="Ploetz R."/>
            <person name="Steinberg C."/>
            <person name="Schwartz D.C."/>
            <person name="VanEtten H."/>
            <person name="Zhou S."/>
            <person name="Young S.K."/>
            <person name="Zeng Q."/>
            <person name="Gargeya S."/>
            <person name="Fitzgerald M."/>
            <person name="Abouelleil A."/>
            <person name="Alvarado L."/>
            <person name="Chapman S.B."/>
            <person name="Gainer-Dewar J."/>
            <person name="Goldberg J."/>
            <person name="Griggs A."/>
            <person name="Gujja S."/>
            <person name="Hansen M."/>
            <person name="Howarth C."/>
            <person name="Imamovic A."/>
            <person name="Ireland A."/>
            <person name="Larimer J."/>
            <person name="McCowan C."/>
            <person name="Murphy C."/>
            <person name="Pearson M."/>
            <person name="Poon T.W."/>
            <person name="Priest M."/>
            <person name="Roberts A."/>
            <person name="Saif S."/>
            <person name="Shea T."/>
            <person name="Sykes S."/>
            <person name="Wortman J."/>
            <person name="Nusbaum C."/>
            <person name="Birren B."/>
        </authorList>
    </citation>
    <scope>NUCLEOTIDE SEQUENCE</scope>
    <source>
        <strain evidence="1">HDV247</strain>
    </source>
</reference>